<sequence length="65" mass="7356">MCRSESCSLLLISYLCWCWCWDENAMTVLHRARTGYATTKKRGPGGQLTAEIIAMPLDFTTIRPS</sequence>
<reference evidence="2 3" key="1">
    <citation type="submission" date="2015-10" db="EMBL/GenBank/DDBJ databases">
        <title>Full genome of DAOMC 229536 Phialocephala scopiformis, a fungal endophyte of spruce producing the potent anti-insectan compound rugulosin.</title>
        <authorList>
            <consortium name="DOE Joint Genome Institute"/>
            <person name="Walker A.K."/>
            <person name="Frasz S.L."/>
            <person name="Seifert K.A."/>
            <person name="Miller J.D."/>
            <person name="Mondo S.J."/>
            <person name="Labutti K."/>
            <person name="Lipzen A."/>
            <person name="Dockter R."/>
            <person name="Kennedy M."/>
            <person name="Grigoriev I.V."/>
            <person name="Spatafora J.W."/>
        </authorList>
    </citation>
    <scope>NUCLEOTIDE SEQUENCE [LARGE SCALE GENOMIC DNA]</scope>
    <source>
        <strain evidence="2 3">CBS 120377</strain>
    </source>
</reference>
<gene>
    <name evidence="2" type="ORF">LY89DRAFT_682401</name>
</gene>
<accession>A0A194XKG2</accession>
<dbReference type="RefSeq" id="XP_018075055.1">
    <property type="nucleotide sequence ID" value="XM_018214500.1"/>
</dbReference>
<proteinExistence type="predicted"/>
<dbReference type="EMBL" id="KQ947409">
    <property type="protein sequence ID" value="KUJ20700.1"/>
    <property type="molecule type" value="Genomic_DNA"/>
</dbReference>
<keyword evidence="1" id="KW-0732">Signal</keyword>
<dbReference type="Proteomes" id="UP000070700">
    <property type="component" value="Unassembled WGS sequence"/>
</dbReference>
<feature type="chain" id="PRO_5008268347" description="Secreted protein" evidence="1">
    <location>
        <begin position="21"/>
        <end position="65"/>
    </location>
</feature>
<name>A0A194XKG2_MOLSC</name>
<keyword evidence="3" id="KW-1185">Reference proteome</keyword>
<dbReference type="GeneID" id="28824226"/>
<organism evidence="2 3">
    <name type="scientific">Mollisia scopiformis</name>
    <name type="common">Conifer needle endophyte fungus</name>
    <name type="synonym">Phialocephala scopiformis</name>
    <dbReference type="NCBI Taxonomy" id="149040"/>
    <lineage>
        <taxon>Eukaryota</taxon>
        <taxon>Fungi</taxon>
        <taxon>Dikarya</taxon>
        <taxon>Ascomycota</taxon>
        <taxon>Pezizomycotina</taxon>
        <taxon>Leotiomycetes</taxon>
        <taxon>Helotiales</taxon>
        <taxon>Mollisiaceae</taxon>
        <taxon>Mollisia</taxon>
    </lineage>
</organism>
<evidence type="ECO:0000256" key="1">
    <source>
        <dbReference type="SAM" id="SignalP"/>
    </source>
</evidence>
<evidence type="ECO:0000313" key="3">
    <source>
        <dbReference type="Proteomes" id="UP000070700"/>
    </source>
</evidence>
<feature type="signal peptide" evidence="1">
    <location>
        <begin position="1"/>
        <end position="20"/>
    </location>
</feature>
<dbReference type="AlphaFoldDB" id="A0A194XKG2"/>
<dbReference type="KEGG" id="psco:LY89DRAFT_682401"/>
<evidence type="ECO:0008006" key="4">
    <source>
        <dbReference type="Google" id="ProtNLM"/>
    </source>
</evidence>
<dbReference type="InParanoid" id="A0A194XKG2"/>
<protein>
    <recommendedName>
        <fullName evidence="4">Secreted protein</fullName>
    </recommendedName>
</protein>
<evidence type="ECO:0000313" key="2">
    <source>
        <dbReference type="EMBL" id="KUJ20700.1"/>
    </source>
</evidence>